<reference evidence="1" key="1">
    <citation type="submission" date="2023-10" db="EMBL/GenBank/DDBJ databases">
        <authorList>
            <person name="Rodriguez Cubillos JULIANA M."/>
            <person name="De Vega J."/>
        </authorList>
    </citation>
    <scope>NUCLEOTIDE SEQUENCE</scope>
</reference>
<proteinExistence type="predicted"/>
<dbReference type="EMBL" id="CASHSV030000034">
    <property type="protein sequence ID" value="CAJ2644112.1"/>
    <property type="molecule type" value="Genomic_DNA"/>
</dbReference>
<organism evidence="1 2">
    <name type="scientific">Trifolium pratense</name>
    <name type="common">Red clover</name>
    <dbReference type="NCBI Taxonomy" id="57577"/>
    <lineage>
        <taxon>Eukaryota</taxon>
        <taxon>Viridiplantae</taxon>
        <taxon>Streptophyta</taxon>
        <taxon>Embryophyta</taxon>
        <taxon>Tracheophyta</taxon>
        <taxon>Spermatophyta</taxon>
        <taxon>Magnoliopsida</taxon>
        <taxon>eudicotyledons</taxon>
        <taxon>Gunneridae</taxon>
        <taxon>Pentapetalae</taxon>
        <taxon>rosids</taxon>
        <taxon>fabids</taxon>
        <taxon>Fabales</taxon>
        <taxon>Fabaceae</taxon>
        <taxon>Papilionoideae</taxon>
        <taxon>50 kb inversion clade</taxon>
        <taxon>NPAAA clade</taxon>
        <taxon>Hologalegina</taxon>
        <taxon>IRL clade</taxon>
        <taxon>Trifolieae</taxon>
        <taxon>Trifolium</taxon>
    </lineage>
</organism>
<evidence type="ECO:0000313" key="1">
    <source>
        <dbReference type="EMBL" id="CAJ2644112.1"/>
    </source>
</evidence>
<accession>A0ACB0JKF6</accession>
<name>A0ACB0JKF6_TRIPR</name>
<keyword evidence="2" id="KW-1185">Reference proteome</keyword>
<evidence type="ECO:0000313" key="2">
    <source>
        <dbReference type="Proteomes" id="UP001177021"/>
    </source>
</evidence>
<sequence length="92" mass="10825">MLLRLCLSLFFFFVLAINSFVLWIATELSHRCQGRHSLGLIDASVKFICLFRNCCFGCWLTTGRRRVLHKWRGCVNSYISKTVELQLRRIKI</sequence>
<comment type="caution">
    <text evidence="1">The sequence shown here is derived from an EMBL/GenBank/DDBJ whole genome shotgun (WGS) entry which is preliminary data.</text>
</comment>
<gene>
    <name evidence="1" type="ORF">MILVUS5_LOCUS13215</name>
</gene>
<dbReference type="Proteomes" id="UP001177021">
    <property type="component" value="Unassembled WGS sequence"/>
</dbReference>
<protein>
    <submittedName>
        <fullName evidence="1">Uncharacterized protein</fullName>
    </submittedName>
</protein>